<feature type="domain" description="MobA-like NTP transferase" evidence="2">
    <location>
        <begin position="12"/>
        <end position="168"/>
    </location>
</feature>
<dbReference type="PANTHER" id="PTHR19136:SF81">
    <property type="entry name" value="MOLYBDENUM COFACTOR GUANYLYLTRANSFERASE"/>
    <property type="match status" value="1"/>
</dbReference>
<dbReference type="SUPFAM" id="SSF53448">
    <property type="entry name" value="Nucleotide-diphospho-sugar transferases"/>
    <property type="match status" value="1"/>
</dbReference>
<dbReference type="KEGG" id="aef:GEV26_11340"/>
<dbReference type="GO" id="GO:0016779">
    <property type="term" value="F:nucleotidyltransferase activity"/>
    <property type="evidence" value="ECO:0007669"/>
    <property type="project" value="TreeGrafter"/>
</dbReference>
<name>A0A5Q2MJM6_9ACTN</name>
<keyword evidence="1 3" id="KW-0808">Transferase</keyword>
<dbReference type="Pfam" id="PF12804">
    <property type="entry name" value="NTP_transf_3"/>
    <property type="match status" value="1"/>
</dbReference>
<proteinExistence type="predicted"/>
<protein>
    <submittedName>
        <fullName evidence="3">NTP transferase domain-containing protein</fullName>
    </submittedName>
</protein>
<accession>A0A5Q2MJM6</accession>
<sequence length="201" mass="20344">MPGRPAAIPYDAIVLAGGRSSRMPGVDKVGIVVDGRPLLAHACEAVGGARRLVVVGPDGLAGTPPRATVVREEPRFAGPAAAIGAGMSALAADPADLVAVLAADVPRAVEAVPALLAAAAGGEADGVVARSSDGHRQPLLAVYRSAALRAALAAHVPLTDRGVGQVTRGMHLMEIDLPDKVLADIDSPSDLERLTEEDRDG</sequence>
<dbReference type="PANTHER" id="PTHR19136">
    <property type="entry name" value="MOLYBDENUM COFACTOR GUANYLYLTRANSFERASE"/>
    <property type="match status" value="1"/>
</dbReference>
<organism evidence="3 4">
    <name type="scientific">Aeromicrobium yanjiei</name>
    <dbReference type="NCBI Taxonomy" id="2662028"/>
    <lineage>
        <taxon>Bacteria</taxon>
        <taxon>Bacillati</taxon>
        <taxon>Actinomycetota</taxon>
        <taxon>Actinomycetes</taxon>
        <taxon>Propionibacteriales</taxon>
        <taxon>Nocardioidaceae</taxon>
        <taxon>Aeromicrobium</taxon>
    </lineage>
</organism>
<keyword evidence="4" id="KW-1185">Reference proteome</keyword>
<dbReference type="AlphaFoldDB" id="A0A5Q2MJM6"/>
<reference evidence="3 4" key="1">
    <citation type="submission" date="2019-11" db="EMBL/GenBank/DDBJ databases">
        <authorList>
            <person name="Li J."/>
        </authorList>
    </citation>
    <scope>NUCLEOTIDE SEQUENCE [LARGE SCALE GENOMIC DNA]</scope>
    <source>
        <strain evidence="3 4">MF47</strain>
    </source>
</reference>
<evidence type="ECO:0000259" key="2">
    <source>
        <dbReference type="Pfam" id="PF12804"/>
    </source>
</evidence>
<dbReference type="Gene3D" id="3.90.550.10">
    <property type="entry name" value="Spore Coat Polysaccharide Biosynthesis Protein SpsA, Chain A"/>
    <property type="match status" value="1"/>
</dbReference>
<dbReference type="InterPro" id="IPR025877">
    <property type="entry name" value="MobA-like_NTP_Trfase"/>
</dbReference>
<dbReference type="Proteomes" id="UP000392064">
    <property type="component" value="Chromosome"/>
</dbReference>
<dbReference type="EMBL" id="CP045737">
    <property type="protein sequence ID" value="QGG41913.1"/>
    <property type="molecule type" value="Genomic_DNA"/>
</dbReference>
<evidence type="ECO:0000313" key="3">
    <source>
        <dbReference type="EMBL" id="QGG41913.1"/>
    </source>
</evidence>
<dbReference type="RefSeq" id="WP_153653178.1">
    <property type="nucleotide sequence ID" value="NZ_CP045737.1"/>
</dbReference>
<evidence type="ECO:0000313" key="4">
    <source>
        <dbReference type="Proteomes" id="UP000392064"/>
    </source>
</evidence>
<evidence type="ECO:0000256" key="1">
    <source>
        <dbReference type="ARBA" id="ARBA00022679"/>
    </source>
</evidence>
<dbReference type="InterPro" id="IPR029044">
    <property type="entry name" value="Nucleotide-diphossugar_trans"/>
</dbReference>
<gene>
    <name evidence="3" type="ORF">GEV26_11340</name>
</gene>